<organism evidence="2 3">
    <name type="scientific">Pleuronectes platessa</name>
    <name type="common">European plaice</name>
    <dbReference type="NCBI Taxonomy" id="8262"/>
    <lineage>
        <taxon>Eukaryota</taxon>
        <taxon>Metazoa</taxon>
        <taxon>Chordata</taxon>
        <taxon>Craniata</taxon>
        <taxon>Vertebrata</taxon>
        <taxon>Euteleostomi</taxon>
        <taxon>Actinopterygii</taxon>
        <taxon>Neopterygii</taxon>
        <taxon>Teleostei</taxon>
        <taxon>Neoteleostei</taxon>
        <taxon>Acanthomorphata</taxon>
        <taxon>Carangaria</taxon>
        <taxon>Pleuronectiformes</taxon>
        <taxon>Pleuronectoidei</taxon>
        <taxon>Pleuronectidae</taxon>
        <taxon>Pleuronectes</taxon>
    </lineage>
</organism>
<name>A0A9N7UMX8_PLEPL</name>
<feature type="region of interest" description="Disordered" evidence="1">
    <location>
        <begin position="1"/>
        <end position="24"/>
    </location>
</feature>
<gene>
    <name evidence="2" type="ORF">PLEPLA_LOCUS23461</name>
</gene>
<feature type="compositionally biased region" description="Basic and acidic residues" evidence="1">
    <location>
        <begin position="63"/>
        <end position="73"/>
    </location>
</feature>
<reference evidence="2" key="1">
    <citation type="submission" date="2020-03" db="EMBL/GenBank/DDBJ databases">
        <authorList>
            <person name="Weist P."/>
        </authorList>
    </citation>
    <scope>NUCLEOTIDE SEQUENCE</scope>
</reference>
<feature type="compositionally biased region" description="Basic and acidic residues" evidence="1">
    <location>
        <begin position="1"/>
        <end position="14"/>
    </location>
</feature>
<dbReference type="EMBL" id="CADEAL010001768">
    <property type="protein sequence ID" value="CAB1435379.1"/>
    <property type="molecule type" value="Genomic_DNA"/>
</dbReference>
<keyword evidence="3" id="KW-1185">Reference proteome</keyword>
<feature type="region of interest" description="Disordered" evidence="1">
    <location>
        <begin position="50"/>
        <end position="74"/>
    </location>
</feature>
<protein>
    <submittedName>
        <fullName evidence="2">Uncharacterized protein</fullName>
    </submittedName>
</protein>
<proteinExistence type="predicted"/>
<dbReference type="AlphaFoldDB" id="A0A9N7UMX8"/>
<accession>A0A9N7UMX8</accession>
<evidence type="ECO:0000256" key="1">
    <source>
        <dbReference type="SAM" id="MobiDB-lite"/>
    </source>
</evidence>
<evidence type="ECO:0000313" key="2">
    <source>
        <dbReference type="EMBL" id="CAB1435379.1"/>
    </source>
</evidence>
<comment type="caution">
    <text evidence="2">The sequence shown here is derived from an EMBL/GenBank/DDBJ whole genome shotgun (WGS) entry which is preliminary data.</text>
</comment>
<sequence>MAEPEKKTEPEETKKRKRLNDFPPVLLEVSDDTLPHSQSGIGELADALAADSHMRSASGRQQITREARGETKGRAKRFRVLRQDGEVTVTGGEQRAGKVDNSEKVEGENFAGNIYPVNSRLCGRLQKLGHVRNEAPSIDALTEDPLLSIKLVHGTADRQTDRRGGLVLARLPVFPCFPPDDSSQLLSSDIMTSPLM</sequence>
<dbReference type="Proteomes" id="UP001153269">
    <property type="component" value="Unassembled WGS sequence"/>
</dbReference>
<evidence type="ECO:0000313" key="3">
    <source>
        <dbReference type="Proteomes" id="UP001153269"/>
    </source>
</evidence>